<comment type="subcellular location">
    <subcellularLocation>
        <location evidence="1">Cell envelope</location>
    </subcellularLocation>
</comment>
<proteinExistence type="predicted"/>
<gene>
    <name evidence="5" type="ORF">FYJ85_01820</name>
</gene>
<dbReference type="PANTHER" id="PTHR32347">
    <property type="entry name" value="EFFLUX SYSTEM COMPONENT YKNX-RELATED"/>
    <property type="match status" value="1"/>
</dbReference>
<evidence type="ECO:0000256" key="2">
    <source>
        <dbReference type="ARBA" id="ARBA00023054"/>
    </source>
</evidence>
<organism evidence="5 6">
    <name type="scientific">Victivallis lenta</name>
    <dbReference type="NCBI Taxonomy" id="2606640"/>
    <lineage>
        <taxon>Bacteria</taxon>
        <taxon>Pseudomonadati</taxon>
        <taxon>Lentisphaerota</taxon>
        <taxon>Lentisphaeria</taxon>
        <taxon>Victivallales</taxon>
        <taxon>Victivallaceae</taxon>
        <taxon>Victivallis</taxon>
    </lineage>
</organism>
<dbReference type="GO" id="GO:0030313">
    <property type="term" value="C:cell envelope"/>
    <property type="evidence" value="ECO:0007669"/>
    <property type="project" value="UniProtKB-SubCell"/>
</dbReference>
<dbReference type="RefSeq" id="WP_106053314.1">
    <property type="nucleotide sequence ID" value="NZ_CALXOB010000039.1"/>
</dbReference>
<comment type="caution">
    <text evidence="5">The sequence shown here is derived from an EMBL/GenBank/DDBJ whole genome shotgun (WGS) entry which is preliminary data.</text>
</comment>
<dbReference type="PANTHER" id="PTHR32347:SF14">
    <property type="entry name" value="EFFLUX SYSTEM COMPONENT YKNX-RELATED"/>
    <property type="match status" value="1"/>
</dbReference>
<dbReference type="Gene3D" id="2.40.420.20">
    <property type="match status" value="1"/>
</dbReference>
<evidence type="ECO:0000313" key="5">
    <source>
        <dbReference type="EMBL" id="MST95781.1"/>
    </source>
</evidence>
<dbReference type="Proteomes" id="UP000435649">
    <property type="component" value="Unassembled WGS sequence"/>
</dbReference>
<accession>A0A844FZC6</accession>
<dbReference type="InterPro" id="IPR050465">
    <property type="entry name" value="UPF0194_transport"/>
</dbReference>
<keyword evidence="6" id="KW-1185">Reference proteome</keyword>
<dbReference type="EMBL" id="VUNS01000001">
    <property type="protein sequence ID" value="MST95781.1"/>
    <property type="molecule type" value="Genomic_DNA"/>
</dbReference>
<reference evidence="5 6" key="1">
    <citation type="submission" date="2019-08" db="EMBL/GenBank/DDBJ databases">
        <title>In-depth cultivation of the pig gut microbiome towards novel bacterial diversity and tailored functional studies.</title>
        <authorList>
            <person name="Wylensek D."/>
            <person name="Hitch T.C.A."/>
            <person name="Clavel T."/>
        </authorList>
    </citation>
    <scope>NUCLEOTIDE SEQUENCE [LARGE SCALE GENOMIC DNA]</scope>
    <source>
        <strain evidence="5 6">BBE-744-WT-12</strain>
    </source>
</reference>
<feature type="domain" description="YknX-like beta-barrel" evidence="4">
    <location>
        <begin position="361"/>
        <end position="435"/>
    </location>
</feature>
<evidence type="ECO:0000256" key="3">
    <source>
        <dbReference type="SAM" id="Coils"/>
    </source>
</evidence>
<evidence type="ECO:0000313" key="6">
    <source>
        <dbReference type="Proteomes" id="UP000435649"/>
    </source>
</evidence>
<sequence>MKFSRKKIVWLVVLAVFCGLAAGVWFGVVRPRLKARQDDNAARLASDSADMDRTFKVRRDDLIIGLLQGGYVNASQKHKLALQANYRTKLLWVIDENSKVKAGDLLAKFETDELKEQIENLEIELDNLKKELDLAIESKKIQISTNAADLQAAEESLLQADDAMRKYRRFERASKRDELDLAVVNAEAALETAQSEYTTTRDTEVKVTKDENADDKKRKLLKDAQTKIDEKENALNTAEDNLRVFRRYDNPSKLTRLFNAYEQAKLNLRKVKISTESKIVQSDKSIENYRRRIKRTGDQLKRYKDYMTMMELRAPVDGVVIYADPDRRWGNLDVKPGIDINKGQVLITIPEMSNLVVDFDLPEQYRSKVKVGDRAVISPDSLPGEKFGGAVSHIDTLPVNLVVWDSSSPKIYKSKIKLDQQSPKLVNGMSVQINIVTKTIPNTLFVPVEAVFEDNDRFFVYRGSLTGPKEVDVTIGESNDNFVQITSGLEEGDVVYLYRPYQKTQDSK</sequence>
<feature type="coiled-coil region" evidence="3">
    <location>
        <begin position="111"/>
        <end position="138"/>
    </location>
</feature>
<name>A0A844FZC6_9BACT</name>
<evidence type="ECO:0000256" key="1">
    <source>
        <dbReference type="ARBA" id="ARBA00004196"/>
    </source>
</evidence>
<dbReference type="Pfam" id="PF25990">
    <property type="entry name" value="Beta-barrel_YknX"/>
    <property type="match status" value="1"/>
</dbReference>
<dbReference type="AlphaFoldDB" id="A0A844FZC6"/>
<dbReference type="InterPro" id="IPR058636">
    <property type="entry name" value="Beta-barrel_YknX"/>
</dbReference>
<protein>
    <submittedName>
        <fullName evidence="5">HlyD family efflux transporter periplasmic adaptor subunit</fullName>
    </submittedName>
</protein>
<evidence type="ECO:0000259" key="4">
    <source>
        <dbReference type="Pfam" id="PF25990"/>
    </source>
</evidence>
<keyword evidence="2 3" id="KW-0175">Coiled coil</keyword>
<feature type="coiled-coil region" evidence="3">
    <location>
        <begin position="221"/>
        <end position="248"/>
    </location>
</feature>
<dbReference type="Gene3D" id="2.40.30.170">
    <property type="match status" value="1"/>
</dbReference>